<dbReference type="EC" id="5.4.99.12" evidence="4"/>
<name>A0A133ZXM4_9BACL</name>
<dbReference type="PATRIC" id="fig|1379.3.peg.867"/>
<evidence type="ECO:0000256" key="2">
    <source>
        <dbReference type="ARBA" id="ARBA00022694"/>
    </source>
</evidence>
<comment type="subunit">
    <text evidence="4">Homodimer.</text>
</comment>
<dbReference type="NCBIfam" id="TIGR00071">
    <property type="entry name" value="hisT_truA"/>
    <property type="match status" value="1"/>
</dbReference>
<dbReference type="STRING" id="1379.HMPREF3186_00886"/>
<dbReference type="InterPro" id="IPR020095">
    <property type="entry name" value="PsdUridine_synth_TruA_C"/>
</dbReference>
<comment type="caution">
    <text evidence="9">The sequence shown here is derived from an EMBL/GenBank/DDBJ whole genome shotgun (WGS) entry which is preliminary data.</text>
</comment>
<dbReference type="HAMAP" id="MF_00171">
    <property type="entry name" value="TruA"/>
    <property type="match status" value="1"/>
</dbReference>
<dbReference type="SUPFAM" id="SSF55120">
    <property type="entry name" value="Pseudouridine synthase"/>
    <property type="match status" value="1"/>
</dbReference>
<dbReference type="Gene3D" id="3.30.70.580">
    <property type="entry name" value="Pseudouridine synthase I, catalytic domain, N-terminal subdomain"/>
    <property type="match status" value="1"/>
</dbReference>
<dbReference type="InterPro" id="IPR020094">
    <property type="entry name" value="TruA/RsuA/RluB/E/F_N"/>
</dbReference>
<dbReference type="InterPro" id="IPR020103">
    <property type="entry name" value="PsdUridine_synth_cat_dom_sf"/>
</dbReference>
<evidence type="ECO:0000256" key="1">
    <source>
        <dbReference type="ARBA" id="ARBA00009375"/>
    </source>
</evidence>
<keyword evidence="2 4" id="KW-0819">tRNA processing</keyword>
<dbReference type="GO" id="GO:0003723">
    <property type="term" value="F:RNA binding"/>
    <property type="evidence" value="ECO:0007669"/>
    <property type="project" value="InterPro"/>
</dbReference>
<dbReference type="Gene3D" id="3.30.70.660">
    <property type="entry name" value="Pseudouridine synthase I, catalytic domain, C-terminal subdomain"/>
    <property type="match status" value="1"/>
</dbReference>
<dbReference type="RefSeq" id="WP_060914067.1">
    <property type="nucleotide sequence ID" value="NZ_KQ959954.1"/>
</dbReference>
<dbReference type="InterPro" id="IPR020097">
    <property type="entry name" value="PsdUridine_synth_TruA_a/b_dom"/>
</dbReference>
<protein>
    <recommendedName>
        <fullName evidence="4">tRNA pseudouridine synthase A</fullName>
        <ecNumber evidence="4">5.4.99.12</ecNumber>
    </recommendedName>
    <alternativeName>
        <fullName evidence="4">tRNA pseudouridine(38-40) synthase</fullName>
    </alternativeName>
    <alternativeName>
        <fullName evidence="4">tRNA pseudouridylate synthase I</fullName>
    </alternativeName>
    <alternativeName>
        <fullName evidence="4">tRNA-uridine isomerase I</fullName>
    </alternativeName>
</protein>
<evidence type="ECO:0000256" key="5">
    <source>
        <dbReference type="PIRSR" id="PIRSR001430-1"/>
    </source>
</evidence>
<dbReference type="GO" id="GO:0160147">
    <property type="term" value="F:tRNA pseudouridine(38-40) synthase activity"/>
    <property type="evidence" value="ECO:0007669"/>
    <property type="project" value="UniProtKB-EC"/>
</dbReference>
<dbReference type="EMBL" id="LSDC01000059">
    <property type="protein sequence ID" value="KXB60198.1"/>
    <property type="molecule type" value="Genomic_DNA"/>
</dbReference>
<sequence length="265" mass="30401">MRVVLLCRYDGSNYHGFQIQPNNNTIQEEIEKSLKKINKKDVRLYMSGRTDSGVHAYGQVLHFDTDLSIPDEAWVKALNATIPKDIRIVGATSASEDFHVRYNSTQKTYHYKLHIGREVDPFLLNYVGKHSFDFNFEKAQESLQYFIGEHDFSSFCSKNSSVEDKVRTIYSLTMEKDSVNPNIVNFEITGNGFLYNMVRIIIGTIQNVAAGKYEADYVKEILEKKERQFAGPKADAAGLYLKEVVYDDDKINKFINNSLKAYCNK</sequence>
<dbReference type="AlphaFoldDB" id="A0A133ZXM4"/>
<comment type="caution">
    <text evidence="4">Lacks conserved residue(s) required for the propagation of feature annotation.</text>
</comment>
<dbReference type="CDD" id="cd02570">
    <property type="entry name" value="PseudoU_synth_EcTruA"/>
    <property type="match status" value="1"/>
</dbReference>
<comment type="catalytic activity">
    <reaction evidence="4 7">
        <text>uridine(38/39/40) in tRNA = pseudouridine(38/39/40) in tRNA</text>
        <dbReference type="Rhea" id="RHEA:22376"/>
        <dbReference type="Rhea" id="RHEA-COMP:10085"/>
        <dbReference type="Rhea" id="RHEA-COMP:10087"/>
        <dbReference type="ChEBI" id="CHEBI:65314"/>
        <dbReference type="ChEBI" id="CHEBI:65315"/>
        <dbReference type="EC" id="5.4.99.12"/>
    </reaction>
</comment>
<dbReference type="FunFam" id="3.30.70.580:FF:000001">
    <property type="entry name" value="tRNA pseudouridine synthase A"/>
    <property type="match status" value="1"/>
</dbReference>
<dbReference type="Proteomes" id="UP000070355">
    <property type="component" value="Unassembled WGS sequence"/>
</dbReference>
<dbReference type="PIRSF" id="PIRSF001430">
    <property type="entry name" value="tRNA_psdUrid_synth"/>
    <property type="match status" value="1"/>
</dbReference>
<feature type="binding site" evidence="4 6">
    <location>
        <position position="109"/>
    </location>
    <ligand>
        <name>substrate</name>
    </ligand>
</feature>
<keyword evidence="3 4" id="KW-0413">Isomerase</keyword>
<feature type="domain" description="Pseudouridine synthase I TruA alpha/beta" evidence="8">
    <location>
        <begin position="144"/>
        <end position="247"/>
    </location>
</feature>
<comment type="similarity">
    <text evidence="1 4 7">Belongs to the tRNA pseudouridine synthase TruA family.</text>
</comment>
<evidence type="ECO:0000256" key="4">
    <source>
        <dbReference type="HAMAP-Rule" id="MF_00171"/>
    </source>
</evidence>
<comment type="function">
    <text evidence="4">Formation of pseudouridine at positions 38, 39 and 40 in the anticodon stem and loop of transfer RNAs.</text>
</comment>
<evidence type="ECO:0000256" key="7">
    <source>
        <dbReference type="RuleBase" id="RU003792"/>
    </source>
</evidence>
<dbReference type="PANTHER" id="PTHR11142">
    <property type="entry name" value="PSEUDOURIDYLATE SYNTHASE"/>
    <property type="match status" value="1"/>
</dbReference>
<evidence type="ECO:0000313" key="9">
    <source>
        <dbReference type="EMBL" id="KXB60198.1"/>
    </source>
</evidence>
<evidence type="ECO:0000256" key="6">
    <source>
        <dbReference type="PIRSR" id="PIRSR001430-2"/>
    </source>
</evidence>
<dbReference type="PANTHER" id="PTHR11142:SF0">
    <property type="entry name" value="TRNA PSEUDOURIDINE SYNTHASE-LIKE 1"/>
    <property type="match status" value="1"/>
</dbReference>
<feature type="domain" description="Pseudouridine synthase I TruA alpha/beta" evidence="8">
    <location>
        <begin position="8"/>
        <end position="103"/>
    </location>
</feature>
<feature type="active site" description="Nucleophile" evidence="4 5">
    <location>
        <position position="51"/>
    </location>
</feature>
<accession>A0A133ZXM4</accession>
<proteinExistence type="inferred from homology"/>
<dbReference type="GO" id="GO:0031119">
    <property type="term" value="P:tRNA pseudouridine synthesis"/>
    <property type="evidence" value="ECO:0007669"/>
    <property type="project" value="UniProtKB-UniRule"/>
</dbReference>
<dbReference type="OrthoDB" id="9811823at2"/>
<evidence type="ECO:0000313" key="10">
    <source>
        <dbReference type="Proteomes" id="UP000070355"/>
    </source>
</evidence>
<gene>
    <name evidence="4" type="primary">truA</name>
    <name evidence="9" type="ORF">HMPREF3186_00886</name>
</gene>
<dbReference type="Pfam" id="PF01416">
    <property type="entry name" value="PseudoU_synth_1"/>
    <property type="match status" value="2"/>
</dbReference>
<dbReference type="InterPro" id="IPR001406">
    <property type="entry name" value="PsdUridine_synth_TruA"/>
</dbReference>
<organism evidence="9 10">
    <name type="scientific">Gemella haemolysans</name>
    <dbReference type="NCBI Taxonomy" id="1379"/>
    <lineage>
        <taxon>Bacteria</taxon>
        <taxon>Bacillati</taxon>
        <taxon>Bacillota</taxon>
        <taxon>Bacilli</taxon>
        <taxon>Bacillales</taxon>
        <taxon>Gemellaceae</taxon>
        <taxon>Gemella</taxon>
    </lineage>
</organism>
<evidence type="ECO:0000256" key="3">
    <source>
        <dbReference type="ARBA" id="ARBA00023235"/>
    </source>
</evidence>
<reference evidence="10" key="1">
    <citation type="submission" date="2016-01" db="EMBL/GenBank/DDBJ databases">
        <authorList>
            <person name="Mitreva M."/>
            <person name="Pepin K.H."/>
            <person name="Mihindukulasuriya K.A."/>
            <person name="Fulton R."/>
            <person name="Fronick C."/>
            <person name="O'Laughlin M."/>
            <person name="Miner T."/>
            <person name="Herter B."/>
            <person name="Rosa B.A."/>
            <person name="Cordes M."/>
            <person name="Tomlinson C."/>
            <person name="Wollam A."/>
            <person name="Palsikar V.B."/>
            <person name="Mardis E.R."/>
            <person name="Wilson R.K."/>
        </authorList>
    </citation>
    <scope>NUCLEOTIDE SEQUENCE [LARGE SCALE GENOMIC DNA]</scope>
    <source>
        <strain evidence="10">DNF01167</strain>
    </source>
</reference>
<evidence type="ECO:0000259" key="8">
    <source>
        <dbReference type="Pfam" id="PF01416"/>
    </source>
</evidence>